<dbReference type="AlphaFoldDB" id="A0A8T2RRK4"/>
<reference evidence="1" key="1">
    <citation type="submission" date="2021-08" db="EMBL/GenBank/DDBJ databases">
        <title>WGS assembly of Ceratopteris richardii.</title>
        <authorList>
            <person name="Marchant D.B."/>
            <person name="Chen G."/>
            <person name="Jenkins J."/>
            <person name="Shu S."/>
            <person name="Leebens-Mack J."/>
            <person name="Grimwood J."/>
            <person name="Schmutz J."/>
            <person name="Soltis P."/>
            <person name="Soltis D."/>
            <person name="Chen Z.-H."/>
        </authorList>
    </citation>
    <scope>NUCLEOTIDE SEQUENCE</scope>
    <source>
        <strain evidence="1">Whitten #5841</strain>
        <tissue evidence="1">Leaf</tissue>
    </source>
</reference>
<gene>
    <name evidence="1" type="ORF">KP509_25G073100</name>
</gene>
<proteinExistence type="predicted"/>
<comment type="caution">
    <text evidence="1">The sequence shown here is derived from an EMBL/GenBank/DDBJ whole genome shotgun (WGS) entry which is preliminary data.</text>
</comment>
<protein>
    <submittedName>
        <fullName evidence="1">Uncharacterized protein</fullName>
    </submittedName>
</protein>
<evidence type="ECO:0000313" key="1">
    <source>
        <dbReference type="EMBL" id="KAH7299109.1"/>
    </source>
</evidence>
<accession>A0A8T2RRK4</accession>
<evidence type="ECO:0000313" key="2">
    <source>
        <dbReference type="Proteomes" id="UP000825935"/>
    </source>
</evidence>
<organism evidence="1 2">
    <name type="scientific">Ceratopteris richardii</name>
    <name type="common">Triangle waterfern</name>
    <dbReference type="NCBI Taxonomy" id="49495"/>
    <lineage>
        <taxon>Eukaryota</taxon>
        <taxon>Viridiplantae</taxon>
        <taxon>Streptophyta</taxon>
        <taxon>Embryophyta</taxon>
        <taxon>Tracheophyta</taxon>
        <taxon>Polypodiopsida</taxon>
        <taxon>Polypodiidae</taxon>
        <taxon>Polypodiales</taxon>
        <taxon>Pteridineae</taxon>
        <taxon>Pteridaceae</taxon>
        <taxon>Parkerioideae</taxon>
        <taxon>Ceratopteris</taxon>
    </lineage>
</organism>
<sequence>MGSKRMTLGLSLEGVTEQLVCLRAVAGCLYSVLPIGEREHVDNFSTEFIPIVQDSLPWRALESLEAYDNSMVPLLQPNPKSLVTVDCQGELSHPQPPLTRSNVASECLTDLHCNKWQAYKDTLCSFRLQITLNKTNEPN</sequence>
<dbReference type="EMBL" id="CM035430">
    <property type="protein sequence ID" value="KAH7299109.1"/>
    <property type="molecule type" value="Genomic_DNA"/>
</dbReference>
<name>A0A8T2RRK4_CERRI</name>
<dbReference type="Proteomes" id="UP000825935">
    <property type="component" value="Chromosome 25"/>
</dbReference>
<keyword evidence="2" id="KW-1185">Reference proteome</keyword>